<protein>
    <submittedName>
        <fullName evidence="1">Uncharacterized protein</fullName>
    </submittedName>
</protein>
<evidence type="ECO:0000313" key="1">
    <source>
        <dbReference type="EMBL" id="KKL14979.1"/>
    </source>
</evidence>
<reference evidence="1" key="1">
    <citation type="journal article" date="2015" name="Nature">
        <title>Complex archaea that bridge the gap between prokaryotes and eukaryotes.</title>
        <authorList>
            <person name="Spang A."/>
            <person name="Saw J.H."/>
            <person name="Jorgensen S.L."/>
            <person name="Zaremba-Niedzwiedzka K."/>
            <person name="Martijn J."/>
            <person name="Lind A.E."/>
            <person name="van Eijk R."/>
            <person name="Schleper C."/>
            <person name="Guy L."/>
            <person name="Ettema T.J."/>
        </authorList>
    </citation>
    <scope>NUCLEOTIDE SEQUENCE</scope>
</reference>
<accession>A0A0F9AZB9</accession>
<name>A0A0F9AZB9_9ZZZZ</name>
<proteinExistence type="predicted"/>
<sequence>MKGEIIEIICPHCKDVYLFKSRDKFLEVRWVCSKCVYVYSHNWFNEFPQYEKFVTRRIKNAITK</sequence>
<dbReference type="AlphaFoldDB" id="A0A0F9AZB9"/>
<comment type="caution">
    <text evidence="1">The sequence shown here is derived from an EMBL/GenBank/DDBJ whole genome shotgun (WGS) entry which is preliminary data.</text>
</comment>
<dbReference type="EMBL" id="LAZR01040243">
    <property type="protein sequence ID" value="KKL14979.1"/>
    <property type="molecule type" value="Genomic_DNA"/>
</dbReference>
<organism evidence="1">
    <name type="scientific">marine sediment metagenome</name>
    <dbReference type="NCBI Taxonomy" id="412755"/>
    <lineage>
        <taxon>unclassified sequences</taxon>
        <taxon>metagenomes</taxon>
        <taxon>ecological metagenomes</taxon>
    </lineage>
</organism>
<gene>
    <name evidence="1" type="ORF">LCGC14_2510220</name>
</gene>